<gene>
    <name evidence="2" type="ORF">BJX66DRAFT_119437</name>
</gene>
<keyword evidence="3" id="KW-1185">Reference proteome</keyword>
<organism evidence="2 3">
    <name type="scientific">Aspergillus keveii</name>
    <dbReference type="NCBI Taxonomy" id="714993"/>
    <lineage>
        <taxon>Eukaryota</taxon>
        <taxon>Fungi</taxon>
        <taxon>Dikarya</taxon>
        <taxon>Ascomycota</taxon>
        <taxon>Pezizomycotina</taxon>
        <taxon>Eurotiomycetes</taxon>
        <taxon>Eurotiomycetidae</taxon>
        <taxon>Eurotiales</taxon>
        <taxon>Aspergillaceae</taxon>
        <taxon>Aspergillus</taxon>
        <taxon>Aspergillus subgen. Nidulantes</taxon>
    </lineage>
</organism>
<dbReference type="EMBL" id="JBFTWV010000223">
    <property type="protein sequence ID" value="KAL2783622.1"/>
    <property type="molecule type" value="Genomic_DNA"/>
</dbReference>
<evidence type="ECO:0000313" key="3">
    <source>
        <dbReference type="Proteomes" id="UP001610563"/>
    </source>
</evidence>
<evidence type="ECO:0000259" key="1">
    <source>
        <dbReference type="Pfam" id="PF24494"/>
    </source>
</evidence>
<dbReference type="InterPro" id="IPR056009">
    <property type="entry name" value="DUF7587"/>
</dbReference>
<name>A0ABR4FK52_9EURO</name>
<comment type="caution">
    <text evidence="2">The sequence shown here is derived from an EMBL/GenBank/DDBJ whole genome shotgun (WGS) entry which is preliminary data.</text>
</comment>
<protein>
    <recommendedName>
        <fullName evidence="1">DUF7587 domain-containing protein</fullName>
    </recommendedName>
</protein>
<feature type="domain" description="DUF7587" evidence="1">
    <location>
        <begin position="34"/>
        <end position="146"/>
    </location>
</feature>
<accession>A0ABR4FK52</accession>
<dbReference type="Proteomes" id="UP001610563">
    <property type="component" value="Unassembled WGS sequence"/>
</dbReference>
<reference evidence="2 3" key="1">
    <citation type="submission" date="2024-07" db="EMBL/GenBank/DDBJ databases">
        <title>Section-level genome sequencing and comparative genomics of Aspergillus sections Usti and Cavernicolus.</title>
        <authorList>
            <consortium name="Lawrence Berkeley National Laboratory"/>
            <person name="Nybo J.L."/>
            <person name="Vesth T.C."/>
            <person name="Theobald S."/>
            <person name="Frisvad J.C."/>
            <person name="Larsen T.O."/>
            <person name="Kjaerboelling I."/>
            <person name="Rothschild-Mancinelli K."/>
            <person name="Lyhne E.K."/>
            <person name="Kogle M.E."/>
            <person name="Barry K."/>
            <person name="Clum A."/>
            <person name="Na H."/>
            <person name="Ledsgaard L."/>
            <person name="Lin J."/>
            <person name="Lipzen A."/>
            <person name="Kuo A."/>
            <person name="Riley R."/>
            <person name="Mondo S."/>
            <person name="Labutti K."/>
            <person name="Haridas S."/>
            <person name="Pangalinan J."/>
            <person name="Salamov A.A."/>
            <person name="Simmons B.A."/>
            <person name="Magnuson J.K."/>
            <person name="Chen J."/>
            <person name="Drula E."/>
            <person name="Henrissat B."/>
            <person name="Wiebenga A."/>
            <person name="Lubbers R.J."/>
            <person name="Gomes A.C."/>
            <person name="Makela M.R."/>
            <person name="Stajich J."/>
            <person name="Grigoriev I.V."/>
            <person name="Mortensen U.H."/>
            <person name="De Vries R.P."/>
            <person name="Baker S.E."/>
            <person name="Andersen M.R."/>
        </authorList>
    </citation>
    <scope>NUCLEOTIDE SEQUENCE [LARGE SCALE GENOMIC DNA]</scope>
    <source>
        <strain evidence="2 3">CBS 209.92</strain>
    </source>
</reference>
<sequence length="332" mass="38836">MGQRRRGLYFYRCFSPSCAGFLKCGMGRVGSRLSQAGLLNEFDLHRDRANRLPTALVSVTDRPIEALHRGFEKVYNLNEEPEEIWIAIIFVPDTDVMTESIVYHPAKELAKQLESVENPNVFEHEYVFEWEIPEQYVEHRVSLQTLRDRGLDLHEYLDGDDHLPNLKTLRQDMTERLLNPSFSSDNISRSVAQMARCFGARAPVHKIASQFMSHLPCLSFVDHDYQYVYWAGYSDPIDFEHLHWVLLGIEEELSDHWLADSEFLLDYKAHREWASHLREEMHTLWDHYQEDIYETVWSGAEPESSDDYARELRERERQMEAKIEGAAIAIGL</sequence>
<proteinExistence type="predicted"/>
<evidence type="ECO:0000313" key="2">
    <source>
        <dbReference type="EMBL" id="KAL2783622.1"/>
    </source>
</evidence>
<dbReference type="Pfam" id="PF24494">
    <property type="entry name" value="DUF7587"/>
    <property type="match status" value="1"/>
</dbReference>